<evidence type="ECO:0000256" key="2">
    <source>
        <dbReference type="ARBA" id="ARBA00022793"/>
    </source>
</evidence>
<dbReference type="GO" id="GO:0030170">
    <property type="term" value="F:pyridoxal phosphate binding"/>
    <property type="evidence" value="ECO:0007669"/>
    <property type="project" value="UniProtKB-UniRule"/>
</dbReference>
<dbReference type="UniPathway" id="UPA00034">
    <property type="reaction ID" value="UER00027"/>
</dbReference>
<protein>
    <recommendedName>
        <fullName evidence="6 7">Diaminopimelate decarboxylase</fullName>
        <shortName evidence="6">DAP decarboxylase</shortName>
        <shortName evidence="6">DAPDC</shortName>
        <ecNumber evidence="6 7">4.1.1.20</ecNumber>
    </recommendedName>
</protein>
<dbReference type="GO" id="GO:0009089">
    <property type="term" value="P:lysine biosynthetic process via diaminopimelate"/>
    <property type="evidence" value="ECO:0007669"/>
    <property type="project" value="UniProtKB-UniRule"/>
</dbReference>
<dbReference type="PRINTS" id="PR01181">
    <property type="entry name" value="DAPDCRBXLASE"/>
</dbReference>
<dbReference type="InterPro" id="IPR002986">
    <property type="entry name" value="DAP_deCOOHase_LysA"/>
</dbReference>
<dbReference type="InterPro" id="IPR022643">
    <property type="entry name" value="De-COase2_C"/>
</dbReference>
<comment type="caution">
    <text evidence="12">The sequence shown here is derived from an EMBL/GenBank/DDBJ whole genome shotgun (WGS) entry which is preliminary data.</text>
</comment>
<dbReference type="PANTHER" id="PTHR43727:SF2">
    <property type="entry name" value="GROUP IV DECARBOXYLASE"/>
    <property type="match status" value="1"/>
</dbReference>
<dbReference type="GO" id="GO:0008836">
    <property type="term" value="F:diaminopimelate decarboxylase activity"/>
    <property type="evidence" value="ECO:0007669"/>
    <property type="project" value="UniProtKB-UniRule"/>
</dbReference>
<dbReference type="EC" id="4.1.1.20" evidence="6 7"/>
<dbReference type="SUPFAM" id="SSF50621">
    <property type="entry name" value="Alanine racemase C-terminal domain-like"/>
    <property type="match status" value="1"/>
</dbReference>
<feature type="domain" description="Orn/DAP/Arg decarboxylase 2 N-terminal" evidence="11">
    <location>
        <begin position="76"/>
        <end position="330"/>
    </location>
</feature>
<dbReference type="Proteomes" id="UP000616114">
    <property type="component" value="Unassembled WGS sequence"/>
</dbReference>
<feature type="active site" description="Proton donor" evidence="8">
    <location>
        <position position="398"/>
    </location>
</feature>
<evidence type="ECO:0000256" key="9">
    <source>
        <dbReference type="RuleBase" id="RU003738"/>
    </source>
</evidence>
<feature type="domain" description="Orn/DAP/Arg decarboxylase 2 C-terminal" evidence="10">
    <location>
        <begin position="332"/>
        <end position="426"/>
    </location>
</feature>
<evidence type="ECO:0000256" key="5">
    <source>
        <dbReference type="ARBA" id="ARBA00023239"/>
    </source>
</evidence>
<comment type="cofactor">
    <cofactor evidence="1 6 8 9">
        <name>pyridoxal 5'-phosphate</name>
        <dbReference type="ChEBI" id="CHEBI:597326"/>
    </cofactor>
</comment>
<feature type="binding site" evidence="6">
    <location>
        <position position="428"/>
    </location>
    <ligand>
        <name>pyridoxal 5'-phosphate</name>
        <dbReference type="ChEBI" id="CHEBI:597326"/>
    </ligand>
</feature>
<feature type="binding site" evidence="6">
    <location>
        <position position="428"/>
    </location>
    <ligand>
        <name>substrate</name>
    </ligand>
</feature>
<comment type="pathway">
    <text evidence="6 9">Amino-acid biosynthesis; L-lysine biosynthesis via DAP pathway; L-lysine from DL-2,6-diaminopimelate: step 1/1.</text>
</comment>
<keyword evidence="2 6" id="KW-0210">Decarboxylase</keyword>
<dbReference type="NCBIfam" id="TIGR01048">
    <property type="entry name" value="lysA"/>
    <property type="match status" value="1"/>
</dbReference>
<comment type="similarity">
    <text evidence="6">Belongs to the Orn/Lys/Arg decarboxylase class-II family. LysA subfamily.</text>
</comment>
<dbReference type="Gene3D" id="2.40.37.10">
    <property type="entry name" value="Lyase, Ornithine Decarboxylase, Chain A, domain 1"/>
    <property type="match status" value="1"/>
</dbReference>
<evidence type="ECO:0000313" key="13">
    <source>
        <dbReference type="Proteomes" id="UP000616114"/>
    </source>
</evidence>
<dbReference type="InterPro" id="IPR022644">
    <property type="entry name" value="De-COase2_N"/>
</dbReference>
<evidence type="ECO:0000256" key="8">
    <source>
        <dbReference type="PIRSR" id="PIRSR600183-50"/>
    </source>
</evidence>
<dbReference type="InterPro" id="IPR029066">
    <property type="entry name" value="PLP-binding_barrel"/>
</dbReference>
<dbReference type="InterPro" id="IPR000183">
    <property type="entry name" value="Orn/DAP/Arg_de-COase"/>
</dbReference>
<reference evidence="12" key="2">
    <citation type="submission" date="2020-09" db="EMBL/GenBank/DDBJ databases">
        <authorList>
            <person name="Sun Q."/>
            <person name="Zhou Y."/>
        </authorList>
    </citation>
    <scope>NUCLEOTIDE SEQUENCE</scope>
    <source>
        <strain evidence="12">CGMCC 1.12785</strain>
    </source>
</reference>
<dbReference type="PRINTS" id="PR01179">
    <property type="entry name" value="ODADCRBXLASE"/>
</dbReference>
<dbReference type="PROSITE" id="PS00878">
    <property type="entry name" value="ODR_DC_2_1"/>
    <property type="match status" value="1"/>
</dbReference>
<feature type="binding site" evidence="6">
    <location>
        <position position="371"/>
    </location>
    <ligand>
        <name>substrate</name>
    </ligand>
</feature>
<evidence type="ECO:0000259" key="10">
    <source>
        <dbReference type="Pfam" id="PF00278"/>
    </source>
</evidence>
<dbReference type="Pfam" id="PF02784">
    <property type="entry name" value="Orn_Arg_deC_N"/>
    <property type="match status" value="1"/>
</dbReference>
<evidence type="ECO:0000256" key="7">
    <source>
        <dbReference type="NCBIfam" id="TIGR01048"/>
    </source>
</evidence>
<dbReference type="HAMAP" id="MF_02120">
    <property type="entry name" value="LysA"/>
    <property type="match status" value="1"/>
</dbReference>
<keyword evidence="3 6" id="KW-0663">Pyridoxal phosphate</keyword>
<feature type="modified residue" description="N6-(pyridoxal phosphate)lysine" evidence="6 8">
    <location>
        <position position="99"/>
    </location>
</feature>
<feature type="binding site" evidence="6">
    <location>
        <position position="399"/>
    </location>
    <ligand>
        <name>substrate</name>
    </ligand>
</feature>
<dbReference type="Pfam" id="PF00278">
    <property type="entry name" value="Orn_DAP_Arg_deC"/>
    <property type="match status" value="1"/>
</dbReference>
<reference evidence="12" key="1">
    <citation type="journal article" date="2014" name="Int. J. Syst. Evol. Microbiol.">
        <title>Complete genome sequence of Corynebacterium casei LMG S-19264T (=DSM 44701T), isolated from a smear-ripened cheese.</title>
        <authorList>
            <consortium name="US DOE Joint Genome Institute (JGI-PGF)"/>
            <person name="Walter F."/>
            <person name="Albersmeier A."/>
            <person name="Kalinowski J."/>
            <person name="Ruckert C."/>
        </authorList>
    </citation>
    <scope>NUCLEOTIDE SEQUENCE</scope>
    <source>
        <strain evidence="12">CGMCC 1.12785</strain>
    </source>
</reference>
<keyword evidence="4 6" id="KW-0457">Lysine biosynthesis</keyword>
<name>A0A8J2TWE1_9MICO</name>
<dbReference type="RefSeq" id="WP_188549650.1">
    <property type="nucleotide sequence ID" value="NZ_BMFY01000003.1"/>
</dbReference>
<evidence type="ECO:0000313" key="12">
    <source>
        <dbReference type="EMBL" id="GGA07724.1"/>
    </source>
</evidence>
<evidence type="ECO:0000259" key="11">
    <source>
        <dbReference type="Pfam" id="PF02784"/>
    </source>
</evidence>
<comment type="catalytic activity">
    <reaction evidence="6 9">
        <text>meso-2,6-diaminopimelate + H(+) = L-lysine + CO2</text>
        <dbReference type="Rhea" id="RHEA:15101"/>
        <dbReference type="ChEBI" id="CHEBI:15378"/>
        <dbReference type="ChEBI" id="CHEBI:16526"/>
        <dbReference type="ChEBI" id="CHEBI:32551"/>
        <dbReference type="ChEBI" id="CHEBI:57791"/>
        <dbReference type="EC" id="4.1.1.20"/>
    </reaction>
</comment>
<evidence type="ECO:0000256" key="4">
    <source>
        <dbReference type="ARBA" id="ARBA00023154"/>
    </source>
</evidence>
<dbReference type="SUPFAM" id="SSF51419">
    <property type="entry name" value="PLP-binding barrel"/>
    <property type="match status" value="1"/>
</dbReference>
<feature type="binding site" evidence="6">
    <location>
        <position position="367"/>
    </location>
    <ligand>
        <name>substrate</name>
    </ligand>
</feature>
<dbReference type="FunFam" id="3.20.20.10:FF:000003">
    <property type="entry name" value="Diaminopimelate decarboxylase"/>
    <property type="match status" value="1"/>
</dbReference>
<feature type="binding site" evidence="6">
    <location>
        <position position="327"/>
    </location>
    <ligand>
        <name>substrate</name>
    </ligand>
</feature>
<keyword evidence="13" id="KW-1185">Reference proteome</keyword>
<gene>
    <name evidence="6 12" type="primary">lysA</name>
    <name evidence="12" type="ORF">GCM10011333_08110</name>
</gene>
<feature type="binding site" evidence="6">
    <location>
        <position position="281"/>
    </location>
    <ligand>
        <name>pyridoxal 5'-phosphate</name>
        <dbReference type="ChEBI" id="CHEBI:597326"/>
    </ligand>
</feature>
<evidence type="ECO:0000256" key="6">
    <source>
        <dbReference type="HAMAP-Rule" id="MF_02120"/>
    </source>
</evidence>
<comment type="function">
    <text evidence="6">Specifically catalyzes the decarboxylation of meso-diaminopimelate (meso-DAP) to L-lysine.</text>
</comment>
<dbReference type="AlphaFoldDB" id="A0A8J2TWE1"/>
<evidence type="ECO:0000256" key="1">
    <source>
        <dbReference type="ARBA" id="ARBA00001933"/>
    </source>
</evidence>
<evidence type="ECO:0000256" key="3">
    <source>
        <dbReference type="ARBA" id="ARBA00022898"/>
    </source>
</evidence>
<comment type="subunit">
    <text evidence="6">Homodimer.</text>
</comment>
<dbReference type="InterPro" id="IPR009006">
    <property type="entry name" value="Ala_racemase/Decarboxylase_C"/>
</dbReference>
<proteinExistence type="inferred from homology"/>
<dbReference type="CDD" id="cd06828">
    <property type="entry name" value="PLPDE_III_DapDC"/>
    <property type="match status" value="1"/>
</dbReference>
<dbReference type="Gene3D" id="3.20.20.10">
    <property type="entry name" value="Alanine racemase"/>
    <property type="match status" value="1"/>
</dbReference>
<organism evidence="12 13">
    <name type="scientific">Sediminivirga luteola</name>
    <dbReference type="NCBI Taxonomy" id="1774748"/>
    <lineage>
        <taxon>Bacteria</taxon>
        <taxon>Bacillati</taxon>
        <taxon>Actinomycetota</taxon>
        <taxon>Actinomycetes</taxon>
        <taxon>Micrococcales</taxon>
        <taxon>Brevibacteriaceae</taxon>
        <taxon>Sediminivirga</taxon>
    </lineage>
</organism>
<accession>A0A8J2TWE1</accession>
<keyword evidence="6" id="KW-0028">Amino-acid biosynthesis</keyword>
<dbReference type="PANTHER" id="PTHR43727">
    <property type="entry name" value="DIAMINOPIMELATE DECARBOXYLASE"/>
    <property type="match status" value="1"/>
</dbReference>
<sequence>MAGHVAGPLHSAPSPVWLPYPEDVNALLPQLWSRNITRGTDGALRVAGHSVNDLARDYGTPTFVLDVDDFRSRAREFRTAFEKAFAAAGTQARSYYAGKAFLCTQVARWALQDGLGLDVCSLGELLVAQRAGVPGERMTMHGNNKSPQELSAALDHGVNQIVVDSLDEIGRLSALAAQKGVTAPVVIRVTVGVEAHTHDFIATAHEDQKFGFSLASGAAREAAERVHRDPHLNLLGLHSHIGSQIFDASAFEVAAARLMGLRAELRRDLGAGCEELILGGGFGISYTSQDTPQPVDELAAGMARAVVRACEDLGDPLPRTVSFEPGRSLIGPAMFTLYTVGTVKPVETGHGERLYVAVDGGMSDNPRTALYDADYSCTVAGRASGAEPRVTRVVGMHCESGDIIVRDEYAPADIAAGDLLAVPGTGAYCRPLASNYNHVPRPGVLAVTADAIGWIVRPETHEDLLSTDVAESWNERG</sequence>
<dbReference type="EMBL" id="BMFY01000003">
    <property type="protein sequence ID" value="GGA07724.1"/>
    <property type="molecule type" value="Genomic_DNA"/>
</dbReference>
<dbReference type="InterPro" id="IPR022653">
    <property type="entry name" value="De-COase2_pyr-phos_BS"/>
</dbReference>
<keyword evidence="5 6" id="KW-0456">Lyase</keyword>
<feature type="binding site" evidence="6">
    <location>
        <begin position="324"/>
        <end position="327"/>
    </location>
    <ligand>
        <name>pyridoxal 5'-phosphate</name>
        <dbReference type="ChEBI" id="CHEBI:597326"/>
    </ligand>
</feature>